<organism evidence="1 2">
    <name type="scientific">Salix viminalis</name>
    <name type="common">Common osier</name>
    <name type="synonym">Basket willow</name>
    <dbReference type="NCBI Taxonomy" id="40686"/>
    <lineage>
        <taxon>Eukaryota</taxon>
        <taxon>Viridiplantae</taxon>
        <taxon>Streptophyta</taxon>
        <taxon>Embryophyta</taxon>
        <taxon>Tracheophyta</taxon>
        <taxon>Spermatophyta</taxon>
        <taxon>Magnoliopsida</taxon>
        <taxon>eudicotyledons</taxon>
        <taxon>Gunneridae</taxon>
        <taxon>Pentapetalae</taxon>
        <taxon>rosids</taxon>
        <taxon>fabids</taxon>
        <taxon>Malpighiales</taxon>
        <taxon>Salicaceae</taxon>
        <taxon>Saliceae</taxon>
        <taxon>Salix</taxon>
    </lineage>
</organism>
<sequence>MNVMYVYTRVFRRWFHVCARAWRCWMRWRRRPGKKENPIMNSNNNKKAVDKRNLMDHRLPRCLLHQSHYQFIIN</sequence>
<proteinExistence type="predicted"/>
<reference evidence="1" key="2">
    <citation type="journal article" date="2023" name="Int. J. Mol. Sci.">
        <title>De Novo Assembly and Annotation of 11 Diverse Shrub Willow (Salix) Genomes Reveals Novel Gene Organization in Sex-Linked Regions.</title>
        <authorList>
            <person name="Hyden B."/>
            <person name="Feng K."/>
            <person name="Yates T.B."/>
            <person name="Jawdy S."/>
            <person name="Cereghino C."/>
            <person name="Smart L.B."/>
            <person name="Muchero W."/>
        </authorList>
    </citation>
    <scope>NUCLEOTIDE SEQUENCE [LARGE SCALE GENOMIC DNA]</scope>
    <source>
        <tissue evidence="1">Shoot tip</tissue>
    </source>
</reference>
<reference evidence="1" key="1">
    <citation type="submission" date="2022-11" db="EMBL/GenBank/DDBJ databases">
        <authorList>
            <person name="Hyden B.L."/>
            <person name="Feng K."/>
            <person name="Yates T."/>
            <person name="Jawdy S."/>
            <person name="Smart L.B."/>
            <person name="Muchero W."/>
        </authorList>
    </citation>
    <scope>NUCLEOTIDE SEQUENCE</scope>
    <source>
        <tissue evidence="1">Shoot tip</tissue>
    </source>
</reference>
<evidence type="ECO:0000313" key="1">
    <source>
        <dbReference type="EMBL" id="KAJ6678852.1"/>
    </source>
</evidence>
<dbReference type="Proteomes" id="UP001151529">
    <property type="component" value="Chromosome 7"/>
</dbReference>
<dbReference type="EMBL" id="JAPFFL010000014">
    <property type="protein sequence ID" value="KAJ6678852.1"/>
    <property type="molecule type" value="Genomic_DNA"/>
</dbReference>
<protein>
    <submittedName>
        <fullName evidence="1">Uncharacterized protein</fullName>
    </submittedName>
</protein>
<comment type="caution">
    <text evidence="1">The sequence shown here is derived from an EMBL/GenBank/DDBJ whole genome shotgun (WGS) entry which is preliminary data.</text>
</comment>
<accession>A0A9Q0NZK0</accession>
<gene>
    <name evidence="1" type="ORF">OIU85_009327</name>
</gene>
<dbReference type="AlphaFoldDB" id="A0A9Q0NZK0"/>
<evidence type="ECO:0000313" key="2">
    <source>
        <dbReference type="Proteomes" id="UP001151529"/>
    </source>
</evidence>
<name>A0A9Q0NZK0_SALVM</name>
<keyword evidence="2" id="KW-1185">Reference proteome</keyword>